<comment type="similarity">
    <text evidence="2">Belongs to the GMC oxidoreductase family.</text>
</comment>
<dbReference type="Proteomes" id="UP000636479">
    <property type="component" value="Unassembled WGS sequence"/>
</dbReference>
<feature type="compositionally biased region" description="Low complexity" evidence="3">
    <location>
        <begin position="657"/>
        <end position="672"/>
    </location>
</feature>
<feature type="chain" id="PRO_5034308321" evidence="5">
    <location>
        <begin position="18"/>
        <end position="842"/>
    </location>
</feature>
<keyword evidence="8" id="KW-1185">Reference proteome</keyword>
<dbReference type="PROSITE" id="PS00624">
    <property type="entry name" value="GMC_OXRED_2"/>
    <property type="match status" value="1"/>
</dbReference>
<feature type="transmembrane region" description="Helical" evidence="4">
    <location>
        <begin position="677"/>
        <end position="697"/>
    </location>
</feature>
<dbReference type="InterPro" id="IPR000172">
    <property type="entry name" value="GMC_OxRdtase_N"/>
</dbReference>
<organism evidence="7 8">
    <name type="scientific">Mycena indigotica</name>
    <dbReference type="NCBI Taxonomy" id="2126181"/>
    <lineage>
        <taxon>Eukaryota</taxon>
        <taxon>Fungi</taxon>
        <taxon>Dikarya</taxon>
        <taxon>Basidiomycota</taxon>
        <taxon>Agaricomycotina</taxon>
        <taxon>Agaricomycetes</taxon>
        <taxon>Agaricomycetidae</taxon>
        <taxon>Agaricales</taxon>
        <taxon>Marasmiineae</taxon>
        <taxon>Mycenaceae</taxon>
        <taxon>Mycena</taxon>
    </lineage>
</organism>
<keyword evidence="5" id="KW-0732">Signal</keyword>
<feature type="domain" description="Glucose-methanol-choline oxidoreductase N-terminal" evidence="6">
    <location>
        <begin position="315"/>
        <end position="329"/>
    </location>
</feature>
<sequence>MRPLLFIVATMVALITATPTPIHKRSTTDPSQVSGKTFDFVIVGGGTAGLALAARLAEWTNTTIAVIEAGTDGSEFADRITIPGMSYINGVSGTTYDWAYTTTTQSNAGNAAKAWPRGKGLGGSSATNGGFWCRGSAPEYDAWNTLQNGAANAEDWGWEQMQASMKKAETFTPMSEANAKLLSVTHDSNAHGTTGPIQSSYSSYQFSHLATWVPTMVNMGLPHTLDPANGDNIGVSFVPSIINPHNGSRSDSNFGYIAPYSGTNLVILTGFQVTKINWNSTTSGAAMAGGVSFAANAGGTVYQVNAAKEVILSAGTIGSPQILQVSGVGPKSLLAGLEIQSVVDLPGVGQNLQDHLSASLYMQATDNDTWAALKFDQQLWDEQLAIWRKDGTGMWSYWNEATAYPATTHMMGTDTSPWASSINTNSALSTSAAASSMDSTVQAGLKAQYSILSSWAADSTIGQIEMIFNMFGSAASMIGIQLCLQHPFSRGYINIKSASIFDYPEINPNYLSVSYDLDLMRTAFKYTRKTIATAPMSEMIKTETTPGMPATDDAINGYIASSSGTEYHPIGTNSMLPLERGGVVDTRLIVYGTKNLRVVDVSIAPLHVSAHTMATTYGIAERAADIIKAKYFAVGSSSSSPNSPSSSGGAGSGSGSGSSNTNNATNSSSSLSTGTKIAIGAGSAVGAIALIALLVLLRRRGNKRQQNAAFAASTKEEWYPTQPHAPFMAGTVKRNSAFSVDSMATATHPDNEQHVKYDEHYYPPSPMHGHNRSLGSGSEATFHDHPHSQYGAIHADLSTPEVAALHPSHPPSSPGPGSPNFSPSQRYTDLPPQHQYHDQPRH</sequence>
<dbReference type="Gene3D" id="3.50.50.60">
    <property type="entry name" value="FAD/NAD(P)-binding domain"/>
    <property type="match status" value="1"/>
</dbReference>
<dbReference type="PANTHER" id="PTHR11552">
    <property type="entry name" value="GLUCOSE-METHANOL-CHOLINE GMC OXIDOREDUCTASE"/>
    <property type="match status" value="1"/>
</dbReference>
<feature type="region of interest" description="Disordered" evidence="3">
    <location>
        <begin position="638"/>
        <end position="672"/>
    </location>
</feature>
<keyword evidence="4" id="KW-0812">Transmembrane</keyword>
<evidence type="ECO:0000259" key="6">
    <source>
        <dbReference type="PROSITE" id="PS00624"/>
    </source>
</evidence>
<proteinExistence type="inferred from homology"/>
<protein>
    <submittedName>
        <fullName evidence="7">Choline dehydrogenase</fullName>
    </submittedName>
</protein>
<comment type="caution">
    <text evidence="7">The sequence shown here is derived from an EMBL/GenBank/DDBJ whole genome shotgun (WGS) entry which is preliminary data.</text>
</comment>
<comment type="cofactor">
    <cofactor evidence="1">
        <name>FAD</name>
        <dbReference type="ChEBI" id="CHEBI:57692"/>
    </cofactor>
</comment>
<dbReference type="InterPro" id="IPR007867">
    <property type="entry name" value="GMC_OxRtase_C"/>
</dbReference>
<name>A0A8H6SMU5_9AGAR</name>
<evidence type="ECO:0000256" key="4">
    <source>
        <dbReference type="SAM" id="Phobius"/>
    </source>
</evidence>
<feature type="signal peptide" evidence="5">
    <location>
        <begin position="1"/>
        <end position="17"/>
    </location>
</feature>
<dbReference type="InterPro" id="IPR036188">
    <property type="entry name" value="FAD/NAD-bd_sf"/>
</dbReference>
<feature type="region of interest" description="Disordered" evidence="3">
    <location>
        <begin position="799"/>
        <end position="842"/>
    </location>
</feature>
<dbReference type="Gene3D" id="3.30.560.10">
    <property type="entry name" value="Glucose Oxidase, domain 3"/>
    <property type="match status" value="1"/>
</dbReference>
<evidence type="ECO:0000256" key="1">
    <source>
        <dbReference type="ARBA" id="ARBA00001974"/>
    </source>
</evidence>
<dbReference type="GeneID" id="59347158"/>
<keyword evidence="4" id="KW-1133">Transmembrane helix</keyword>
<dbReference type="GO" id="GO:0016614">
    <property type="term" value="F:oxidoreductase activity, acting on CH-OH group of donors"/>
    <property type="evidence" value="ECO:0007669"/>
    <property type="project" value="InterPro"/>
</dbReference>
<dbReference type="InterPro" id="IPR012132">
    <property type="entry name" value="GMC_OxRdtase"/>
</dbReference>
<dbReference type="RefSeq" id="XP_037220286.1">
    <property type="nucleotide sequence ID" value="XM_037364642.1"/>
</dbReference>
<evidence type="ECO:0000256" key="5">
    <source>
        <dbReference type="SAM" id="SignalP"/>
    </source>
</evidence>
<dbReference type="PANTHER" id="PTHR11552:SF218">
    <property type="entry name" value="GLUCOSE-METHANOL-CHOLINE OXIDOREDUCTASE N-TERMINAL DOMAIN-CONTAINING PROTEIN"/>
    <property type="match status" value="1"/>
</dbReference>
<evidence type="ECO:0000256" key="2">
    <source>
        <dbReference type="ARBA" id="ARBA00010790"/>
    </source>
</evidence>
<dbReference type="GO" id="GO:0050660">
    <property type="term" value="F:flavin adenine dinucleotide binding"/>
    <property type="evidence" value="ECO:0007669"/>
    <property type="project" value="InterPro"/>
</dbReference>
<dbReference type="Pfam" id="PF05199">
    <property type="entry name" value="GMC_oxred_C"/>
    <property type="match status" value="1"/>
</dbReference>
<dbReference type="SUPFAM" id="SSF51905">
    <property type="entry name" value="FAD/NAD(P)-binding domain"/>
    <property type="match status" value="1"/>
</dbReference>
<keyword evidence="4" id="KW-0472">Membrane</keyword>
<gene>
    <name evidence="7" type="ORF">MIND_00795900</name>
</gene>
<evidence type="ECO:0000313" key="8">
    <source>
        <dbReference type="Proteomes" id="UP000636479"/>
    </source>
</evidence>
<feature type="region of interest" description="Disordered" evidence="3">
    <location>
        <begin position="765"/>
        <end position="786"/>
    </location>
</feature>
<accession>A0A8H6SMU5</accession>
<evidence type="ECO:0000256" key="3">
    <source>
        <dbReference type="SAM" id="MobiDB-lite"/>
    </source>
</evidence>
<dbReference type="OrthoDB" id="269227at2759"/>
<dbReference type="Pfam" id="PF00732">
    <property type="entry name" value="GMC_oxred_N"/>
    <property type="match status" value="1"/>
</dbReference>
<reference evidence="7" key="1">
    <citation type="submission" date="2020-05" db="EMBL/GenBank/DDBJ databases">
        <title>Mycena genomes resolve the evolution of fungal bioluminescence.</title>
        <authorList>
            <person name="Tsai I.J."/>
        </authorList>
    </citation>
    <scope>NUCLEOTIDE SEQUENCE</scope>
    <source>
        <strain evidence="7">171206Taipei</strain>
    </source>
</reference>
<feature type="compositionally biased region" description="Pro residues" evidence="3">
    <location>
        <begin position="808"/>
        <end position="817"/>
    </location>
</feature>
<dbReference type="EMBL" id="JACAZF010000006">
    <property type="protein sequence ID" value="KAF7302286.1"/>
    <property type="molecule type" value="Genomic_DNA"/>
</dbReference>
<feature type="compositionally biased region" description="Low complexity" evidence="3">
    <location>
        <begin position="638"/>
        <end position="647"/>
    </location>
</feature>
<dbReference type="SUPFAM" id="SSF54373">
    <property type="entry name" value="FAD-linked reductases, C-terminal domain"/>
    <property type="match status" value="1"/>
</dbReference>
<evidence type="ECO:0000313" key="7">
    <source>
        <dbReference type="EMBL" id="KAF7302286.1"/>
    </source>
</evidence>
<dbReference type="AlphaFoldDB" id="A0A8H6SMU5"/>